<evidence type="ECO:0000259" key="1">
    <source>
        <dbReference type="Pfam" id="PF13884"/>
    </source>
</evidence>
<reference evidence="2" key="1">
    <citation type="journal article" date="2015" name="Nature">
        <title>Complex archaea that bridge the gap between prokaryotes and eukaryotes.</title>
        <authorList>
            <person name="Spang A."/>
            <person name="Saw J.H."/>
            <person name="Jorgensen S.L."/>
            <person name="Zaremba-Niedzwiedzka K."/>
            <person name="Martijn J."/>
            <person name="Lind A.E."/>
            <person name="van Eijk R."/>
            <person name="Schleper C."/>
            <person name="Guy L."/>
            <person name="Ettema T.J."/>
        </authorList>
    </citation>
    <scope>NUCLEOTIDE SEQUENCE</scope>
</reference>
<organism evidence="2">
    <name type="scientific">marine sediment metagenome</name>
    <dbReference type="NCBI Taxonomy" id="412755"/>
    <lineage>
        <taxon>unclassified sequences</taxon>
        <taxon>metagenomes</taxon>
        <taxon>ecological metagenomes</taxon>
    </lineage>
</organism>
<dbReference type="EMBL" id="LAZR01016695">
    <property type="protein sequence ID" value="KKM03380.1"/>
    <property type="molecule type" value="Genomic_DNA"/>
</dbReference>
<proteinExistence type="predicted"/>
<feature type="domain" description="Peptidase S74" evidence="1">
    <location>
        <begin position="241"/>
        <end position="291"/>
    </location>
</feature>
<gene>
    <name evidence="2" type="ORF">LCGC14_1775010</name>
</gene>
<accession>A0A0F9GX43</accession>
<dbReference type="Pfam" id="PF13884">
    <property type="entry name" value="Peptidase_S74"/>
    <property type="match status" value="1"/>
</dbReference>
<sequence length="330" mass="34906">MALSDILFGTKPKATITGKTTLTEEQQKLFEETVFPFLDEPIAGQPLSSTEQLSLAALEEQAIQAVSGDTAGTQAQGALGDIFSRGPTDISEFFESNIRDPLLKDFNEIILPGIGKRFAGQFFSGERAEGERSAVDDLLRTLTSERSKIALAGREQDTDAILRAAGLAPGADAGVLSNLMGLFEGGGLGRNIDRQRLHDILAALGIQTTENIGIGTGGSSGLIGGLLGGVGTGIGAGIIASSESWKTDKTPAEDVLPALDKMRIERWRYKGDIDQALHIGPYAEEFHEAFNTEDSKTIPIIDALGVALKGVQELSGKVSMLESAMMEEAA</sequence>
<comment type="caution">
    <text evidence="2">The sequence shown here is derived from an EMBL/GenBank/DDBJ whole genome shotgun (WGS) entry which is preliminary data.</text>
</comment>
<evidence type="ECO:0000313" key="2">
    <source>
        <dbReference type="EMBL" id="KKM03380.1"/>
    </source>
</evidence>
<name>A0A0F9GX43_9ZZZZ</name>
<dbReference type="InterPro" id="IPR030392">
    <property type="entry name" value="S74_ICA"/>
</dbReference>
<protein>
    <recommendedName>
        <fullName evidence="1">Peptidase S74 domain-containing protein</fullName>
    </recommendedName>
</protein>
<dbReference type="AlphaFoldDB" id="A0A0F9GX43"/>